<evidence type="ECO:0000313" key="2">
    <source>
        <dbReference type="Proteomes" id="UP000059680"/>
    </source>
</evidence>
<reference evidence="1 2" key="3">
    <citation type="journal article" date="2013" name="Rice">
        <title>Improvement of the Oryza sativa Nipponbare reference genome using next generation sequence and optical map data.</title>
        <authorList>
            <person name="Kawahara Y."/>
            <person name="de la Bastide M."/>
            <person name="Hamilton J.P."/>
            <person name="Kanamori H."/>
            <person name="McCombie W.R."/>
            <person name="Ouyang S."/>
            <person name="Schwartz D.C."/>
            <person name="Tanaka T."/>
            <person name="Wu J."/>
            <person name="Zhou S."/>
            <person name="Childs K.L."/>
            <person name="Davidson R.M."/>
            <person name="Lin H."/>
            <person name="Quesada-Ocampo L."/>
            <person name="Vaillancourt B."/>
            <person name="Sakai H."/>
            <person name="Lee S.S."/>
            <person name="Kim J."/>
            <person name="Numa H."/>
            <person name="Itoh T."/>
            <person name="Buell C.R."/>
            <person name="Matsumoto T."/>
        </authorList>
    </citation>
    <scope>NUCLEOTIDE SEQUENCE [LARGE SCALE GENOMIC DNA]</scope>
    <source>
        <strain evidence="2">cv. Nipponbare</strain>
    </source>
</reference>
<reference evidence="2" key="1">
    <citation type="journal article" date="2005" name="Nature">
        <title>The map-based sequence of the rice genome.</title>
        <authorList>
            <consortium name="International rice genome sequencing project (IRGSP)"/>
            <person name="Matsumoto T."/>
            <person name="Wu J."/>
            <person name="Kanamori H."/>
            <person name="Katayose Y."/>
            <person name="Fujisawa M."/>
            <person name="Namiki N."/>
            <person name="Mizuno H."/>
            <person name="Yamamoto K."/>
            <person name="Antonio B.A."/>
            <person name="Baba T."/>
            <person name="Sakata K."/>
            <person name="Nagamura Y."/>
            <person name="Aoki H."/>
            <person name="Arikawa K."/>
            <person name="Arita K."/>
            <person name="Bito T."/>
            <person name="Chiden Y."/>
            <person name="Fujitsuka N."/>
            <person name="Fukunaka R."/>
            <person name="Hamada M."/>
            <person name="Harada C."/>
            <person name="Hayashi A."/>
            <person name="Hijishita S."/>
            <person name="Honda M."/>
            <person name="Hosokawa S."/>
            <person name="Ichikawa Y."/>
            <person name="Idonuma A."/>
            <person name="Iijima M."/>
            <person name="Ikeda M."/>
            <person name="Ikeno M."/>
            <person name="Ito K."/>
            <person name="Ito S."/>
            <person name="Ito T."/>
            <person name="Ito Y."/>
            <person name="Ito Y."/>
            <person name="Iwabuchi A."/>
            <person name="Kamiya K."/>
            <person name="Karasawa W."/>
            <person name="Kurita K."/>
            <person name="Katagiri S."/>
            <person name="Kikuta A."/>
            <person name="Kobayashi H."/>
            <person name="Kobayashi N."/>
            <person name="Machita K."/>
            <person name="Maehara T."/>
            <person name="Masukawa M."/>
            <person name="Mizubayashi T."/>
            <person name="Mukai Y."/>
            <person name="Nagasaki H."/>
            <person name="Nagata Y."/>
            <person name="Naito S."/>
            <person name="Nakashima M."/>
            <person name="Nakama Y."/>
            <person name="Nakamichi Y."/>
            <person name="Nakamura M."/>
            <person name="Meguro A."/>
            <person name="Negishi M."/>
            <person name="Ohta I."/>
            <person name="Ohta T."/>
            <person name="Okamoto M."/>
            <person name="Ono N."/>
            <person name="Saji S."/>
            <person name="Sakaguchi M."/>
            <person name="Sakai K."/>
            <person name="Shibata M."/>
            <person name="Shimokawa T."/>
            <person name="Song J."/>
            <person name="Takazaki Y."/>
            <person name="Terasawa K."/>
            <person name="Tsugane M."/>
            <person name="Tsuji K."/>
            <person name="Ueda S."/>
            <person name="Waki K."/>
            <person name="Yamagata H."/>
            <person name="Yamamoto M."/>
            <person name="Yamamoto S."/>
            <person name="Yamane H."/>
            <person name="Yoshiki S."/>
            <person name="Yoshihara R."/>
            <person name="Yukawa K."/>
            <person name="Zhong H."/>
            <person name="Yano M."/>
            <person name="Yuan Q."/>
            <person name="Ouyang S."/>
            <person name="Liu J."/>
            <person name="Jones K.M."/>
            <person name="Gansberger K."/>
            <person name="Moffat K."/>
            <person name="Hill J."/>
            <person name="Bera J."/>
            <person name="Fadrosh D."/>
            <person name="Jin S."/>
            <person name="Johri S."/>
            <person name="Kim M."/>
            <person name="Overton L."/>
            <person name="Reardon M."/>
            <person name="Tsitrin T."/>
            <person name="Vuong H."/>
            <person name="Weaver B."/>
            <person name="Ciecko A."/>
            <person name="Tallon L."/>
            <person name="Jackson J."/>
            <person name="Pai G."/>
            <person name="Aken S.V."/>
            <person name="Utterback T."/>
            <person name="Reidmuller S."/>
            <person name="Feldblyum T."/>
            <person name="Hsiao J."/>
            <person name="Zismann V."/>
            <person name="Iobst S."/>
            <person name="de Vazeille A.R."/>
            <person name="Buell C.R."/>
            <person name="Ying K."/>
            <person name="Li Y."/>
            <person name="Lu T."/>
            <person name="Huang Y."/>
            <person name="Zhao Q."/>
            <person name="Feng Q."/>
            <person name="Zhang L."/>
            <person name="Zhu J."/>
            <person name="Weng Q."/>
            <person name="Mu J."/>
            <person name="Lu Y."/>
            <person name="Fan D."/>
            <person name="Liu Y."/>
            <person name="Guan J."/>
            <person name="Zhang Y."/>
            <person name="Yu S."/>
            <person name="Liu X."/>
            <person name="Zhang Y."/>
            <person name="Hong G."/>
            <person name="Han B."/>
            <person name="Choisne N."/>
            <person name="Demange N."/>
            <person name="Orjeda G."/>
            <person name="Samain S."/>
            <person name="Cattolico L."/>
            <person name="Pelletier E."/>
            <person name="Couloux A."/>
            <person name="Segurens B."/>
            <person name="Wincker P."/>
            <person name="D'Hont A."/>
            <person name="Scarpelli C."/>
            <person name="Weissenbach J."/>
            <person name="Salanoubat M."/>
            <person name="Quetier F."/>
            <person name="Yu Y."/>
            <person name="Kim H.R."/>
            <person name="Rambo T."/>
            <person name="Currie J."/>
            <person name="Collura K."/>
            <person name="Luo M."/>
            <person name="Yang T."/>
            <person name="Ammiraju J.S.S."/>
            <person name="Engler F."/>
            <person name="Soderlund C."/>
            <person name="Wing R.A."/>
            <person name="Palmer L.E."/>
            <person name="de la Bastide M."/>
            <person name="Spiegel L."/>
            <person name="Nascimento L."/>
            <person name="Zutavern T."/>
            <person name="O'Shaughnessy A."/>
            <person name="Dike S."/>
            <person name="Dedhia N."/>
            <person name="Preston R."/>
            <person name="Balija V."/>
            <person name="McCombie W.R."/>
            <person name="Chow T."/>
            <person name="Chen H."/>
            <person name="Chung M."/>
            <person name="Chen C."/>
            <person name="Shaw J."/>
            <person name="Wu H."/>
            <person name="Hsiao K."/>
            <person name="Chao Y."/>
            <person name="Chu M."/>
            <person name="Cheng C."/>
            <person name="Hour A."/>
            <person name="Lee P."/>
            <person name="Lin S."/>
            <person name="Lin Y."/>
            <person name="Liou J."/>
            <person name="Liu S."/>
            <person name="Hsing Y."/>
            <person name="Raghuvanshi S."/>
            <person name="Mohanty A."/>
            <person name="Bharti A.K."/>
            <person name="Gaur A."/>
            <person name="Gupta V."/>
            <person name="Kumar D."/>
            <person name="Ravi V."/>
            <person name="Vij S."/>
            <person name="Kapur A."/>
            <person name="Khurana P."/>
            <person name="Khurana P."/>
            <person name="Khurana J.P."/>
            <person name="Tyagi A.K."/>
            <person name="Gaikwad K."/>
            <person name="Singh A."/>
            <person name="Dalal V."/>
            <person name="Srivastava S."/>
            <person name="Dixit A."/>
            <person name="Pal A.K."/>
            <person name="Ghazi I.A."/>
            <person name="Yadav M."/>
            <person name="Pandit A."/>
            <person name="Bhargava A."/>
            <person name="Sureshbabu K."/>
            <person name="Batra K."/>
            <person name="Sharma T.R."/>
            <person name="Mohapatra T."/>
            <person name="Singh N.K."/>
            <person name="Messing J."/>
            <person name="Nelson A.B."/>
            <person name="Fuks G."/>
            <person name="Kavchok S."/>
            <person name="Keizer G."/>
            <person name="Linton E."/>
            <person name="Llaca V."/>
            <person name="Song R."/>
            <person name="Tanyolac B."/>
            <person name="Young S."/>
            <person name="Ho-Il K."/>
            <person name="Hahn J.H."/>
            <person name="Sangsakoo G."/>
            <person name="Vanavichit A."/>
            <person name="de Mattos Luiz.A.T."/>
            <person name="Zimmer P.D."/>
            <person name="Malone G."/>
            <person name="Dellagostin O."/>
            <person name="de Oliveira A.C."/>
            <person name="Bevan M."/>
            <person name="Bancroft I."/>
            <person name="Minx P."/>
            <person name="Cordum H."/>
            <person name="Wilson R."/>
            <person name="Cheng Z."/>
            <person name="Jin W."/>
            <person name="Jiang J."/>
            <person name="Leong S.A."/>
            <person name="Iwama H."/>
            <person name="Gojobori T."/>
            <person name="Itoh T."/>
            <person name="Niimura Y."/>
            <person name="Fujii Y."/>
            <person name="Habara T."/>
            <person name="Sakai H."/>
            <person name="Sato Y."/>
            <person name="Wilson G."/>
            <person name="Kumar K."/>
            <person name="McCouch S."/>
            <person name="Juretic N."/>
            <person name="Hoen D."/>
            <person name="Wright S."/>
            <person name="Bruskiewich R."/>
            <person name="Bureau T."/>
            <person name="Miyao A."/>
            <person name="Hirochika H."/>
            <person name="Nishikawa T."/>
            <person name="Kadowaki K."/>
            <person name="Sugiura M."/>
            <person name="Burr B."/>
            <person name="Sasaki T."/>
        </authorList>
    </citation>
    <scope>NUCLEOTIDE SEQUENCE [LARGE SCALE GENOMIC DNA]</scope>
    <source>
        <strain evidence="2">cv. Nipponbare</strain>
    </source>
</reference>
<evidence type="ECO:0000313" key="1">
    <source>
        <dbReference type="EMBL" id="BAS95640.1"/>
    </source>
</evidence>
<dbReference type="EMBL" id="AP014961">
    <property type="protein sequence ID" value="BAS95640.1"/>
    <property type="molecule type" value="Genomic_DNA"/>
</dbReference>
<keyword evidence="2" id="KW-1185">Reference proteome</keyword>
<proteinExistence type="predicted"/>
<sequence length="89" mass="9898">MNFTRVDWSFSRNTYCSCGSEAIIPITPLMVPKITVGIWPISESGSRITSEPCRSLFTNSPRWYSPTTSSLPLSSSVAASLFFRTVKML</sequence>
<protein>
    <submittedName>
        <fullName evidence="1">Os05g0592450 protein</fullName>
    </submittedName>
</protein>
<dbReference type="AlphaFoldDB" id="A0A0P0WRQ3"/>
<dbReference type="Gramene" id="Os05t0592450-00">
    <property type="protein sequence ID" value="Os05t0592450-00"/>
    <property type="gene ID" value="Os05g0592450"/>
</dbReference>
<dbReference type="Proteomes" id="UP000059680">
    <property type="component" value="Chromosome 5"/>
</dbReference>
<reference evidence="1 2" key="2">
    <citation type="journal article" date="2013" name="Plant Cell Physiol.">
        <title>Rice Annotation Project Database (RAP-DB): an integrative and interactive database for rice genomics.</title>
        <authorList>
            <person name="Sakai H."/>
            <person name="Lee S.S."/>
            <person name="Tanaka T."/>
            <person name="Numa H."/>
            <person name="Kim J."/>
            <person name="Kawahara Y."/>
            <person name="Wakimoto H."/>
            <person name="Yang C.C."/>
            <person name="Iwamoto M."/>
            <person name="Abe T."/>
            <person name="Yamada Y."/>
            <person name="Muto A."/>
            <person name="Inokuchi H."/>
            <person name="Ikemura T."/>
            <person name="Matsumoto T."/>
            <person name="Sasaki T."/>
            <person name="Itoh T."/>
        </authorList>
    </citation>
    <scope>NUCLEOTIDE SEQUENCE [LARGE SCALE GENOMIC DNA]</scope>
    <source>
        <strain evidence="2">cv. Nipponbare</strain>
    </source>
</reference>
<dbReference type="PaxDb" id="39947-A0A0P0WRQ3"/>
<accession>A0A0P0WRQ3</accession>
<dbReference type="InParanoid" id="A0A0P0WRQ3"/>
<gene>
    <name evidence="1" type="ordered locus">Os05g0592450</name>
    <name evidence="1" type="ORF">OSNPB_050592450</name>
</gene>
<organism evidence="1 2">
    <name type="scientific">Oryza sativa subsp. japonica</name>
    <name type="common">Rice</name>
    <dbReference type="NCBI Taxonomy" id="39947"/>
    <lineage>
        <taxon>Eukaryota</taxon>
        <taxon>Viridiplantae</taxon>
        <taxon>Streptophyta</taxon>
        <taxon>Embryophyta</taxon>
        <taxon>Tracheophyta</taxon>
        <taxon>Spermatophyta</taxon>
        <taxon>Magnoliopsida</taxon>
        <taxon>Liliopsida</taxon>
        <taxon>Poales</taxon>
        <taxon>Poaceae</taxon>
        <taxon>BOP clade</taxon>
        <taxon>Oryzoideae</taxon>
        <taxon>Oryzeae</taxon>
        <taxon>Oryzinae</taxon>
        <taxon>Oryza</taxon>
        <taxon>Oryza sativa</taxon>
    </lineage>
</organism>
<name>A0A0P0WRQ3_ORYSJ</name>